<evidence type="ECO:0000256" key="9">
    <source>
        <dbReference type="ARBA" id="ARBA00023146"/>
    </source>
</evidence>
<keyword evidence="5 11" id="KW-0547">Nucleotide-binding</keyword>
<dbReference type="GO" id="GO:0005524">
    <property type="term" value="F:ATP binding"/>
    <property type="evidence" value="ECO:0007669"/>
    <property type="project" value="UniProtKB-UniRule"/>
</dbReference>
<keyword evidence="8 11" id="KW-0648">Protein biosynthesis</keyword>
<dbReference type="SMART" id="SM00874">
    <property type="entry name" value="B5"/>
    <property type="match status" value="1"/>
</dbReference>
<feature type="binding site" evidence="11">
    <location>
        <position position="410"/>
    </location>
    <ligand>
        <name>Mg(2+)</name>
        <dbReference type="ChEBI" id="CHEBI:18420"/>
        <note>shared with alpha subunit</note>
    </ligand>
</feature>
<dbReference type="SUPFAM" id="SSF56037">
    <property type="entry name" value="PheT/TilS domain"/>
    <property type="match status" value="1"/>
</dbReference>
<dbReference type="GO" id="GO:0003723">
    <property type="term" value="F:RNA binding"/>
    <property type="evidence" value="ECO:0007669"/>
    <property type="project" value="InterPro"/>
</dbReference>
<organism evidence="14 15">
    <name type="scientific">Luteitalea pratensis</name>
    <dbReference type="NCBI Taxonomy" id="1855912"/>
    <lineage>
        <taxon>Bacteria</taxon>
        <taxon>Pseudomonadati</taxon>
        <taxon>Acidobacteriota</taxon>
        <taxon>Vicinamibacteria</taxon>
        <taxon>Vicinamibacterales</taxon>
        <taxon>Vicinamibacteraceae</taxon>
        <taxon>Luteitalea</taxon>
    </lineage>
</organism>
<reference evidence="15" key="2">
    <citation type="submission" date="2016-04" db="EMBL/GenBank/DDBJ databases">
        <title>First Complete Genome Sequence of a Subdivision 6 Acidobacterium.</title>
        <authorList>
            <person name="Huang S."/>
            <person name="Vieira S."/>
            <person name="Bunk B."/>
            <person name="Riedel T."/>
            <person name="Sproeer C."/>
            <person name="Overmann J."/>
        </authorList>
    </citation>
    <scope>NUCLEOTIDE SEQUENCE [LARGE SCALE GENOMIC DNA]</scope>
    <source>
        <strain evidence="15">DSM 100886 HEG_-6_39</strain>
    </source>
</reference>
<protein>
    <recommendedName>
        <fullName evidence="11">Phenylalanine--tRNA ligase beta subunit</fullName>
        <ecNumber evidence="11">6.1.1.20</ecNumber>
    </recommendedName>
    <alternativeName>
        <fullName evidence="11">Phenylalanyl-tRNA synthetase beta subunit</fullName>
        <shortName evidence="11">PheRS</shortName>
    </alternativeName>
</protein>
<dbReference type="EMBL" id="CP015136">
    <property type="protein sequence ID" value="AMY09630.1"/>
    <property type="molecule type" value="Genomic_DNA"/>
</dbReference>
<feature type="binding site" evidence="11">
    <location>
        <position position="409"/>
    </location>
    <ligand>
        <name>Mg(2+)</name>
        <dbReference type="ChEBI" id="CHEBI:18420"/>
        <note>shared with alpha subunit</note>
    </ligand>
</feature>
<evidence type="ECO:0000313" key="14">
    <source>
        <dbReference type="EMBL" id="AMY09630.1"/>
    </source>
</evidence>
<dbReference type="CDD" id="cd00769">
    <property type="entry name" value="PheRS_beta_core"/>
    <property type="match status" value="1"/>
</dbReference>
<dbReference type="STRING" id="1855912.LuPra_02851"/>
<dbReference type="InterPro" id="IPR020825">
    <property type="entry name" value="Phe-tRNA_synthase-like_B3/B4"/>
</dbReference>
<evidence type="ECO:0000256" key="10">
    <source>
        <dbReference type="ARBA" id="ARBA00049255"/>
    </source>
</evidence>
<keyword evidence="3 11" id="KW-0436">Ligase</keyword>
<feature type="domain" description="FDX-ACB" evidence="12">
    <location>
        <begin position="647"/>
        <end position="740"/>
    </location>
</feature>
<keyword evidence="15" id="KW-1185">Reference proteome</keyword>
<gene>
    <name evidence="11 14" type="primary">pheT</name>
    <name evidence="14" type="ORF">LuPra_02851</name>
</gene>
<dbReference type="Proteomes" id="UP000076079">
    <property type="component" value="Chromosome"/>
</dbReference>
<evidence type="ECO:0000313" key="15">
    <source>
        <dbReference type="Proteomes" id="UP000076079"/>
    </source>
</evidence>
<dbReference type="FunFam" id="3.30.56.10:FF:000001">
    <property type="entry name" value="Phenylalanine--tRNA ligase beta subunit"/>
    <property type="match status" value="1"/>
</dbReference>
<dbReference type="Pfam" id="PF03483">
    <property type="entry name" value="B3_4"/>
    <property type="match status" value="1"/>
</dbReference>
<feature type="binding site" evidence="11">
    <location>
        <position position="406"/>
    </location>
    <ligand>
        <name>Mg(2+)</name>
        <dbReference type="ChEBI" id="CHEBI:18420"/>
        <note>shared with alpha subunit</note>
    </ligand>
</feature>
<dbReference type="Gene3D" id="3.50.40.10">
    <property type="entry name" value="Phenylalanyl-trna Synthetase, Chain B, domain 3"/>
    <property type="match status" value="1"/>
</dbReference>
<evidence type="ECO:0000256" key="6">
    <source>
        <dbReference type="ARBA" id="ARBA00022840"/>
    </source>
</evidence>
<dbReference type="PROSITE" id="PS51447">
    <property type="entry name" value="FDX_ACB"/>
    <property type="match status" value="1"/>
</dbReference>
<dbReference type="SMART" id="SM00873">
    <property type="entry name" value="B3_4"/>
    <property type="match status" value="1"/>
</dbReference>
<dbReference type="PROSITE" id="PS51483">
    <property type="entry name" value="B5"/>
    <property type="match status" value="1"/>
</dbReference>
<keyword evidence="6 11" id="KW-0067">ATP-binding</keyword>
<dbReference type="Pfam" id="PF03147">
    <property type="entry name" value="FDX-ACB"/>
    <property type="match status" value="1"/>
</dbReference>
<dbReference type="InterPro" id="IPR005121">
    <property type="entry name" value="Fdx_antiC-bd"/>
</dbReference>
<comment type="subcellular location">
    <subcellularLocation>
        <location evidence="11">Cytoplasm</location>
    </subcellularLocation>
</comment>
<dbReference type="GO" id="GO:0000287">
    <property type="term" value="F:magnesium ion binding"/>
    <property type="evidence" value="ECO:0007669"/>
    <property type="project" value="UniProtKB-UniRule"/>
</dbReference>
<dbReference type="InterPro" id="IPR036690">
    <property type="entry name" value="Fdx_antiC-bd_sf"/>
</dbReference>
<dbReference type="PATRIC" id="fig|1813736.3.peg.3042"/>
<dbReference type="SUPFAM" id="SSF54991">
    <property type="entry name" value="Anticodon-binding domain of PheRS"/>
    <property type="match status" value="1"/>
</dbReference>
<dbReference type="InterPro" id="IPR004532">
    <property type="entry name" value="Phe-tRNA-ligase_IIc_bsu_bact"/>
</dbReference>
<evidence type="ECO:0000256" key="3">
    <source>
        <dbReference type="ARBA" id="ARBA00022598"/>
    </source>
</evidence>
<dbReference type="Gene3D" id="3.30.70.380">
    <property type="entry name" value="Ferrodoxin-fold anticodon-binding domain"/>
    <property type="match status" value="1"/>
</dbReference>
<dbReference type="SUPFAM" id="SSF46955">
    <property type="entry name" value="Putative DNA-binding domain"/>
    <property type="match status" value="2"/>
</dbReference>
<dbReference type="PANTHER" id="PTHR10947">
    <property type="entry name" value="PHENYLALANYL-TRNA SYNTHETASE BETA CHAIN AND LEUCINE-RICH REPEAT-CONTAINING PROTEIN 47"/>
    <property type="match status" value="1"/>
</dbReference>
<reference evidence="14 15" key="1">
    <citation type="journal article" date="2016" name="Genome Announc.">
        <title>First Complete Genome Sequence of a Subdivision 6 Acidobacterium Strain.</title>
        <authorList>
            <person name="Huang S."/>
            <person name="Vieira S."/>
            <person name="Bunk B."/>
            <person name="Riedel T."/>
            <person name="Sproer C."/>
            <person name="Overmann J."/>
        </authorList>
    </citation>
    <scope>NUCLEOTIDE SEQUENCE [LARGE SCALE GENOMIC DNA]</scope>
    <source>
        <strain evidence="15">DSM 100886 HEG_-6_39</strain>
    </source>
</reference>
<dbReference type="SMART" id="SM00896">
    <property type="entry name" value="FDX-ACB"/>
    <property type="match status" value="1"/>
</dbReference>
<dbReference type="InterPro" id="IPR009061">
    <property type="entry name" value="DNA-bd_dom_put_sf"/>
</dbReference>
<dbReference type="HAMAP" id="MF_00283">
    <property type="entry name" value="Phe_tRNA_synth_beta1"/>
    <property type="match status" value="1"/>
</dbReference>
<dbReference type="RefSeq" id="WP_110171366.1">
    <property type="nucleotide sequence ID" value="NZ_CP015136.1"/>
</dbReference>
<dbReference type="GO" id="GO:0009328">
    <property type="term" value="C:phenylalanine-tRNA ligase complex"/>
    <property type="evidence" value="ECO:0007669"/>
    <property type="project" value="TreeGrafter"/>
</dbReference>
<evidence type="ECO:0000256" key="4">
    <source>
        <dbReference type="ARBA" id="ARBA00022723"/>
    </source>
</evidence>
<accession>A0A143PNA8</accession>
<dbReference type="OrthoDB" id="9805455at2"/>
<sequence length="740" mass="79470">MKILVSWLKEYVDVPVPIDQLAKDLTMRGFEVASVEPVNGDPDDAVIDFEVTANRPDCLSVLGMAREVAVKYGLALRSPVSAFSIGSSAFDARVPGTRNPAPAFAAGFGAASPDAIRVTVERPDLCPLYCAALVDVSIGPSPAWLAERLTLSGVRSINNIVDVTNYVLLELNQPLHAFDFDTIGDRHLVVRTARAGETLTTLDGVTRTLADDMLVIADAGTAQAVAGVMGGGATEIGPTTRTIALESAYFEPTQVRRTRRRLNLSTEASYRFERGVDPGMPARALRRAVELIVEIGAGTPRDGEVIVGTPSSTARSVRLRWSRIWRVLGMDVAPAEVEQILTLLGFHFRPIEDGGLRRKASSDGRTGSPLGAEALAEAASPAHDHPSPEWNVTVPGWRGDVTREEDLIEEIARCAGYERLPVTFPALAAPPAKTAPRLVRDARVRDVLVGAGFAEAVTFTFIERAAAVPFDAAPIAIANPLSELFAVLRPSVVPGVVDSLSHNRRREQHDIRLFEVGTRFTRTHGETRSVAIAWTGAAAAEHWSGSGRMVDLYDVLGVLQRVAETLRVRVDVEADDHPALLTGRAARLVAMHGNTRVDVGWVGQLSPSLGEARGLPAADAVLVAELDLDLAAPDYDPDRQPVMQALPRHPSVVRDLSIVLPADLPAVRVRGTIHASAPPTLVSVREFDRYQGKSLPDGKVSLSLRLTFRAAERTLTDAEVQHATDAILAALAADHGATLR</sequence>
<dbReference type="Pfam" id="PF17759">
    <property type="entry name" value="tRNA_synthFbeta"/>
    <property type="match status" value="1"/>
</dbReference>
<dbReference type="GO" id="GO:0004826">
    <property type="term" value="F:phenylalanine-tRNA ligase activity"/>
    <property type="evidence" value="ECO:0007669"/>
    <property type="project" value="UniProtKB-UniRule"/>
</dbReference>
<evidence type="ECO:0000256" key="1">
    <source>
        <dbReference type="ARBA" id="ARBA00008653"/>
    </source>
</evidence>
<dbReference type="Gene3D" id="3.30.56.10">
    <property type="match status" value="2"/>
</dbReference>
<dbReference type="SUPFAM" id="SSF55681">
    <property type="entry name" value="Class II aaRS and biotin synthetases"/>
    <property type="match status" value="1"/>
</dbReference>
<dbReference type="InterPro" id="IPR045060">
    <property type="entry name" value="Phe-tRNA-ligase_IIc_bsu"/>
</dbReference>
<dbReference type="Gene3D" id="3.30.930.10">
    <property type="entry name" value="Bira Bifunctional Protein, Domain 2"/>
    <property type="match status" value="1"/>
</dbReference>
<comment type="catalytic activity">
    <reaction evidence="10 11">
        <text>tRNA(Phe) + L-phenylalanine + ATP = L-phenylalanyl-tRNA(Phe) + AMP + diphosphate + H(+)</text>
        <dbReference type="Rhea" id="RHEA:19413"/>
        <dbReference type="Rhea" id="RHEA-COMP:9668"/>
        <dbReference type="Rhea" id="RHEA-COMP:9699"/>
        <dbReference type="ChEBI" id="CHEBI:15378"/>
        <dbReference type="ChEBI" id="CHEBI:30616"/>
        <dbReference type="ChEBI" id="CHEBI:33019"/>
        <dbReference type="ChEBI" id="CHEBI:58095"/>
        <dbReference type="ChEBI" id="CHEBI:78442"/>
        <dbReference type="ChEBI" id="CHEBI:78531"/>
        <dbReference type="ChEBI" id="CHEBI:456215"/>
        <dbReference type="EC" id="6.1.1.20"/>
    </reaction>
</comment>
<dbReference type="KEGG" id="abac:LuPra_02851"/>
<evidence type="ECO:0000259" key="12">
    <source>
        <dbReference type="PROSITE" id="PS51447"/>
    </source>
</evidence>
<dbReference type="GO" id="GO:0006432">
    <property type="term" value="P:phenylalanyl-tRNA aminoacylation"/>
    <property type="evidence" value="ECO:0007669"/>
    <property type="project" value="UniProtKB-UniRule"/>
</dbReference>
<keyword evidence="4 11" id="KW-0479">Metal-binding</keyword>
<dbReference type="EC" id="6.1.1.20" evidence="11"/>
<evidence type="ECO:0000256" key="2">
    <source>
        <dbReference type="ARBA" id="ARBA00011209"/>
    </source>
</evidence>
<dbReference type="InterPro" id="IPR005147">
    <property type="entry name" value="tRNA_synthase_B5-dom"/>
</dbReference>
<keyword evidence="9 11" id="KW-0030">Aminoacyl-tRNA synthetase</keyword>
<feature type="domain" description="B5" evidence="13">
    <location>
        <begin position="312"/>
        <end position="422"/>
    </location>
</feature>
<dbReference type="InterPro" id="IPR041616">
    <property type="entry name" value="PheRS_beta_core"/>
</dbReference>
<proteinExistence type="inferred from homology"/>
<dbReference type="InterPro" id="IPR045864">
    <property type="entry name" value="aa-tRNA-synth_II/BPL/LPL"/>
</dbReference>
<dbReference type="Pfam" id="PF03484">
    <property type="entry name" value="B5"/>
    <property type="match status" value="1"/>
</dbReference>
<evidence type="ECO:0000256" key="11">
    <source>
        <dbReference type="HAMAP-Rule" id="MF_00283"/>
    </source>
</evidence>
<dbReference type="AlphaFoldDB" id="A0A143PNA8"/>
<evidence type="ECO:0000259" key="13">
    <source>
        <dbReference type="PROSITE" id="PS51483"/>
    </source>
</evidence>
<dbReference type="PANTHER" id="PTHR10947:SF0">
    <property type="entry name" value="PHENYLALANINE--TRNA LIGASE BETA SUBUNIT"/>
    <property type="match status" value="1"/>
</dbReference>
<evidence type="ECO:0000256" key="7">
    <source>
        <dbReference type="ARBA" id="ARBA00022842"/>
    </source>
</evidence>
<keyword evidence="7 11" id="KW-0460">Magnesium</keyword>
<evidence type="ECO:0000256" key="5">
    <source>
        <dbReference type="ARBA" id="ARBA00022741"/>
    </source>
</evidence>
<comment type="cofactor">
    <cofactor evidence="11">
        <name>Mg(2+)</name>
        <dbReference type="ChEBI" id="CHEBI:18420"/>
    </cofactor>
    <text evidence="11">Binds 2 magnesium ions per tetramer.</text>
</comment>
<feature type="binding site" evidence="11">
    <location>
        <position position="400"/>
    </location>
    <ligand>
        <name>Mg(2+)</name>
        <dbReference type="ChEBI" id="CHEBI:18420"/>
        <note>shared with alpha subunit</note>
    </ligand>
</feature>
<dbReference type="InterPro" id="IPR005146">
    <property type="entry name" value="B3/B4_tRNA-bd"/>
</dbReference>
<comment type="similarity">
    <text evidence="1 11">Belongs to the phenylalanyl-tRNA synthetase beta subunit family. Type 1 subfamily.</text>
</comment>
<keyword evidence="11" id="KW-0963">Cytoplasm</keyword>
<comment type="subunit">
    <text evidence="2 11">Tetramer of two alpha and two beta subunits.</text>
</comment>
<evidence type="ECO:0000256" key="8">
    <source>
        <dbReference type="ARBA" id="ARBA00022917"/>
    </source>
</evidence>
<name>A0A143PNA8_LUTPR</name>